<accession>A0ABR3J0G4</accession>
<comment type="caution">
    <text evidence="10">The sequence shown here is derived from an EMBL/GenBank/DDBJ whole genome shotgun (WGS) entry which is preliminary data.</text>
</comment>
<dbReference type="EMBL" id="JASNQZ010000012">
    <property type="protein sequence ID" value="KAL0949003.1"/>
    <property type="molecule type" value="Genomic_DNA"/>
</dbReference>
<dbReference type="InterPro" id="IPR036396">
    <property type="entry name" value="Cyt_P450_sf"/>
</dbReference>
<sequence>MAVPPIISYAFRRVPRLLAPLALVYATQRILQSQNPQLASQVSTLTWVVAYIVSLPLALTLSVFYGDWRDAKEARKHGAVLAPQVYDKWPGGLTMLGDLIENFKFGYLMEPVETWAKQYGNILNIRIFFANSIFTSEPDHIKAILATQFDSFEKGPLFIQQMHSLLGSGVFNSDGDMWKFHRSMTRPFFSKDRISHFELFGRKADSTIDQLKARLREGHAVDIQDAVSRFTLDSATEFLFGQNVNSLSAGLPYPHTGEAHSSDTHPANVFARAFGKAQHEAAFRFRFGAEWPLTEPLRLRTQDSMDIVRSFIDPILTEALAKKRDAKRAGILQDSELVEDDTLLDYLVKHTDDETVLRDETLNIMIAGRDTTATTLTFAVYLLARHPKALARLREEILSHVGSSRPPTYEDLREMKYLRAVVNETLRLYPAVPFNARTTRNAVLLSPTTPGGKPYYIPPGIGVQYSVWLMHRRTDLWGPDAAEFDPDRFLDERLAKYLTPNPFIFLPFNAGPRICLGQQFAYHESSFFLVRLLQAFSDIQLAPDAQPAGSRAPPEWKGAPGTKGKETIQPKSHLTLYAHEGIWVRMQEDSLAAQI</sequence>
<evidence type="ECO:0000256" key="6">
    <source>
        <dbReference type="ARBA" id="ARBA00023004"/>
    </source>
</evidence>
<keyword evidence="5 8" id="KW-0560">Oxidoreductase</keyword>
<evidence type="ECO:0000256" key="4">
    <source>
        <dbReference type="ARBA" id="ARBA00022723"/>
    </source>
</evidence>
<evidence type="ECO:0008006" key="12">
    <source>
        <dbReference type="Google" id="ProtNLM"/>
    </source>
</evidence>
<dbReference type="Gene3D" id="1.10.630.10">
    <property type="entry name" value="Cytochrome P450"/>
    <property type="match status" value="1"/>
</dbReference>
<dbReference type="PANTHER" id="PTHR24287:SF1">
    <property type="entry name" value="P450, PUTATIVE (EUROFUNG)-RELATED"/>
    <property type="match status" value="1"/>
</dbReference>
<dbReference type="Pfam" id="PF00067">
    <property type="entry name" value="p450"/>
    <property type="match status" value="1"/>
</dbReference>
<feature type="region of interest" description="Disordered" evidence="9">
    <location>
        <begin position="544"/>
        <end position="570"/>
    </location>
</feature>
<comment type="similarity">
    <text evidence="2 8">Belongs to the cytochrome P450 family.</text>
</comment>
<evidence type="ECO:0000256" key="8">
    <source>
        <dbReference type="RuleBase" id="RU000461"/>
    </source>
</evidence>
<reference evidence="11" key="1">
    <citation type="submission" date="2024-06" db="EMBL/GenBank/DDBJ databases">
        <title>Multi-omics analyses provide insights into the biosynthesis of the anticancer antibiotic pleurotin in Hohenbuehelia grisea.</title>
        <authorList>
            <person name="Weaver J.A."/>
            <person name="Alberti F."/>
        </authorList>
    </citation>
    <scope>NUCLEOTIDE SEQUENCE [LARGE SCALE GENOMIC DNA]</scope>
    <source>
        <strain evidence="11">T-177</strain>
    </source>
</reference>
<keyword evidence="11" id="KW-1185">Reference proteome</keyword>
<evidence type="ECO:0000256" key="1">
    <source>
        <dbReference type="ARBA" id="ARBA00001971"/>
    </source>
</evidence>
<keyword evidence="6 8" id="KW-0408">Iron</keyword>
<organism evidence="10 11">
    <name type="scientific">Hohenbuehelia grisea</name>
    <dbReference type="NCBI Taxonomy" id="104357"/>
    <lineage>
        <taxon>Eukaryota</taxon>
        <taxon>Fungi</taxon>
        <taxon>Dikarya</taxon>
        <taxon>Basidiomycota</taxon>
        <taxon>Agaricomycotina</taxon>
        <taxon>Agaricomycetes</taxon>
        <taxon>Agaricomycetidae</taxon>
        <taxon>Agaricales</taxon>
        <taxon>Pleurotineae</taxon>
        <taxon>Pleurotaceae</taxon>
        <taxon>Hohenbuehelia</taxon>
    </lineage>
</organism>
<dbReference type="Proteomes" id="UP001556367">
    <property type="component" value="Unassembled WGS sequence"/>
</dbReference>
<dbReference type="InterPro" id="IPR002401">
    <property type="entry name" value="Cyt_P450_E_grp-I"/>
</dbReference>
<protein>
    <recommendedName>
        <fullName evidence="12">Cytochrome P450</fullName>
    </recommendedName>
</protein>
<dbReference type="PRINTS" id="PR00385">
    <property type="entry name" value="P450"/>
</dbReference>
<dbReference type="SUPFAM" id="SSF48264">
    <property type="entry name" value="Cytochrome P450"/>
    <property type="match status" value="1"/>
</dbReference>
<dbReference type="InterPro" id="IPR001128">
    <property type="entry name" value="Cyt_P450"/>
</dbReference>
<name>A0ABR3J0G4_9AGAR</name>
<comment type="cofactor">
    <cofactor evidence="1">
        <name>heme</name>
        <dbReference type="ChEBI" id="CHEBI:30413"/>
    </cofactor>
</comment>
<keyword evidence="7 8" id="KW-0503">Monooxygenase</keyword>
<proteinExistence type="inferred from homology"/>
<dbReference type="PRINTS" id="PR00463">
    <property type="entry name" value="EP450I"/>
</dbReference>
<gene>
    <name evidence="10" type="ORF">HGRIS_009102</name>
</gene>
<dbReference type="PROSITE" id="PS00086">
    <property type="entry name" value="CYTOCHROME_P450"/>
    <property type="match status" value="1"/>
</dbReference>
<evidence type="ECO:0000256" key="5">
    <source>
        <dbReference type="ARBA" id="ARBA00023002"/>
    </source>
</evidence>
<dbReference type="PANTHER" id="PTHR24287">
    <property type="entry name" value="P450, PUTATIVE (EUROFUNG)-RELATED"/>
    <property type="match status" value="1"/>
</dbReference>
<evidence type="ECO:0000313" key="10">
    <source>
        <dbReference type="EMBL" id="KAL0949003.1"/>
    </source>
</evidence>
<evidence type="ECO:0000256" key="7">
    <source>
        <dbReference type="ARBA" id="ARBA00023033"/>
    </source>
</evidence>
<dbReference type="InterPro" id="IPR017972">
    <property type="entry name" value="Cyt_P450_CS"/>
</dbReference>
<keyword evidence="4 8" id="KW-0479">Metal-binding</keyword>
<evidence type="ECO:0000313" key="11">
    <source>
        <dbReference type="Proteomes" id="UP001556367"/>
    </source>
</evidence>
<evidence type="ECO:0000256" key="9">
    <source>
        <dbReference type="SAM" id="MobiDB-lite"/>
    </source>
</evidence>
<evidence type="ECO:0000256" key="2">
    <source>
        <dbReference type="ARBA" id="ARBA00010617"/>
    </source>
</evidence>
<evidence type="ECO:0000256" key="3">
    <source>
        <dbReference type="ARBA" id="ARBA00022617"/>
    </source>
</evidence>
<keyword evidence="3 8" id="KW-0349">Heme</keyword>
<dbReference type="CDD" id="cd11063">
    <property type="entry name" value="CYP52"/>
    <property type="match status" value="1"/>
</dbReference>
<dbReference type="InterPro" id="IPR047146">
    <property type="entry name" value="Cyt_P450_E_CYP52_fungi"/>
</dbReference>